<accession>A0A0M0KXC7</accession>
<dbReference type="FunFam" id="3.40.50.300:FF:000969">
    <property type="entry name" value="Ferrous iron transporter B"/>
    <property type="match status" value="1"/>
</dbReference>
<dbReference type="Pfam" id="PF02421">
    <property type="entry name" value="FeoB_N"/>
    <property type="match status" value="1"/>
</dbReference>
<dbReference type="OrthoDB" id="9809127at2"/>
<feature type="domain" description="FeoB-type G" evidence="3">
    <location>
        <begin position="5"/>
        <end position="167"/>
    </location>
</feature>
<keyword evidence="5" id="KW-1185">Reference proteome</keyword>
<dbReference type="PROSITE" id="PS51711">
    <property type="entry name" value="G_FEOB"/>
    <property type="match status" value="1"/>
</dbReference>
<reference evidence="5" key="1">
    <citation type="submission" date="2015-08" db="EMBL/GenBank/DDBJ databases">
        <title>Fjat-14210 dsm16467.</title>
        <authorList>
            <person name="Liu B."/>
            <person name="Wang J."/>
            <person name="Zhu Y."/>
            <person name="Liu G."/>
            <person name="Chen Q."/>
            <person name="Chen Z."/>
            <person name="Lan J."/>
            <person name="Che J."/>
            <person name="Ge C."/>
            <person name="Shi H."/>
            <person name="Pan Z."/>
            <person name="Liu X."/>
        </authorList>
    </citation>
    <scope>NUCLEOTIDE SEQUENCE [LARGE SCALE GENOMIC DNA]</scope>
    <source>
        <strain evidence="5">DSM 16467</strain>
    </source>
</reference>
<dbReference type="PANTHER" id="PTHR43185">
    <property type="entry name" value="FERROUS IRON TRANSPORT PROTEIN B"/>
    <property type="match status" value="1"/>
</dbReference>
<dbReference type="InterPro" id="IPR050860">
    <property type="entry name" value="FeoB_GTPase"/>
</dbReference>
<dbReference type="STRING" id="284581.AMD01_15695"/>
<dbReference type="RefSeq" id="WP_053402378.1">
    <property type="nucleotide sequence ID" value="NZ_JAUKEN010000001.1"/>
</dbReference>
<gene>
    <name evidence="4" type="ORF">AMD01_15695</name>
</gene>
<name>A0A0M0KXC7_9BACI</name>
<dbReference type="NCBIfam" id="TIGR00231">
    <property type="entry name" value="small_GTP"/>
    <property type="match status" value="1"/>
</dbReference>
<protein>
    <submittedName>
        <fullName evidence="4">Iron transporter FeoB</fullName>
    </submittedName>
</protein>
<dbReference type="Gene3D" id="1.10.287.1770">
    <property type="match status" value="1"/>
</dbReference>
<dbReference type="CDD" id="cd01879">
    <property type="entry name" value="FeoB"/>
    <property type="match status" value="1"/>
</dbReference>
<keyword evidence="2" id="KW-0342">GTP-binding</keyword>
<evidence type="ECO:0000259" key="3">
    <source>
        <dbReference type="PROSITE" id="PS51711"/>
    </source>
</evidence>
<dbReference type="InterPro" id="IPR030389">
    <property type="entry name" value="G_FEOB_dom"/>
</dbReference>
<dbReference type="Pfam" id="PF17910">
    <property type="entry name" value="FeoB_Cyto"/>
    <property type="match status" value="1"/>
</dbReference>
<dbReference type="GO" id="GO:0005886">
    <property type="term" value="C:plasma membrane"/>
    <property type="evidence" value="ECO:0007669"/>
    <property type="project" value="TreeGrafter"/>
</dbReference>
<evidence type="ECO:0000313" key="5">
    <source>
        <dbReference type="Proteomes" id="UP000037558"/>
    </source>
</evidence>
<comment type="caution">
    <text evidence="4">The sequence shown here is derived from an EMBL/GenBank/DDBJ whole genome shotgun (WGS) entry which is preliminary data.</text>
</comment>
<evidence type="ECO:0000313" key="4">
    <source>
        <dbReference type="EMBL" id="KOO43465.1"/>
    </source>
</evidence>
<dbReference type="InterPro" id="IPR006073">
    <property type="entry name" value="GTP-bd"/>
</dbReference>
<sequence>MSNNQFTIALAGNPNTGKSTLFNTLTGLKQHTGNWAGKTVGMAEGEFSHKHVTYKMIDLPGTYSLFSNSTDEEVARNYIVFEKPDLTIVVVDATALERNLNLALQVLEMTEKVIVCVNLIDEAEKQGIQVNEQRLMNKLGVPVVKISARNKRGLSQLLDTIDRVVKNELPTTPFQLTYSKETEAKIAELEPIVKKIIGNALPSRWVAVRLLDGDDSLLAEWKKRIGLQADTQRTTLSQGGMTSGFNGIDS</sequence>
<organism evidence="4 5">
    <name type="scientific">Priestia koreensis</name>
    <dbReference type="NCBI Taxonomy" id="284581"/>
    <lineage>
        <taxon>Bacteria</taxon>
        <taxon>Bacillati</taxon>
        <taxon>Bacillota</taxon>
        <taxon>Bacilli</taxon>
        <taxon>Bacillales</taxon>
        <taxon>Bacillaceae</taxon>
        <taxon>Priestia</taxon>
    </lineage>
</organism>
<keyword evidence="1" id="KW-0547">Nucleotide-binding</keyword>
<dbReference type="PATRIC" id="fig|284581.3.peg.1141"/>
<dbReference type="PRINTS" id="PR00326">
    <property type="entry name" value="GTP1OBG"/>
</dbReference>
<dbReference type="Proteomes" id="UP000037558">
    <property type="component" value="Unassembled WGS sequence"/>
</dbReference>
<dbReference type="PANTHER" id="PTHR43185:SF1">
    <property type="entry name" value="FE(2+) TRANSPORTER FEOB"/>
    <property type="match status" value="1"/>
</dbReference>
<evidence type="ECO:0000256" key="1">
    <source>
        <dbReference type="ARBA" id="ARBA00022741"/>
    </source>
</evidence>
<evidence type="ECO:0000256" key="2">
    <source>
        <dbReference type="ARBA" id="ARBA00023134"/>
    </source>
</evidence>
<dbReference type="InterPro" id="IPR005225">
    <property type="entry name" value="Small_GTP-bd"/>
</dbReference>
<dbReference type="SUPFAM" id="SSF52540">
    <property type="entry name" value="P-loop containing nucleoside triphosphate hydrolases"/>
    <property type="match status" value="1"/>
</dbReference>
<dbReference type="Gene3D" id="3.40.50.300">
    <property type="entry name" value="P-loop containing nucleotide triphosphate hydrolases"/>
    <property type="match status" value="1"/>
</dbReference>
<dbReference type="GO" id="GO:0015093">
    <property type="term" value="F:ferrous iron transmembrane transporter activity"/>
    <property type="evidence" value="ECO:0007669"/>
    <property type="project" value="TreeGrafter"/>
</dbReference>
<dbReference type="GO" id="GO:0005525">
    <property type="term" value="F:GTP binding"/>
    <property type="evidence" value="ECO:0007669"/>
    <property type="project" value="UniProtKB-KW"/>
</dbReference>
<dbReference type="EMBL" id="LILC01000021">
    <property type="protein sequence ID" value="KOO43465.1"/>
    <property type="molecule type" value="Genomic_DNA"/>
</dbReference>
<dbReference type="InterPro" id="IPR027417">
    <property type="entry name" value="P-loop_NTPase"/>
</dbReference>
<dbReference type="InterPro" id="IPR041069">
    <property type="entry name" value="FeoB_Cyto"/>
</dbReference>
<dbReference type="AlphaFoldDB" id="A0A0M0KXC7"/>
<proteinExistence type="predicted"/>